<dbReference type="PIRSF" id="PIRSF002854">
    <property type="entry name" value="MetQ"/>
    <property type="match status" value="1"/>
</dbReference>
<dbReference type="PROSITE" id="PS51257">
    <property type="entry name" value="PROKAR_LIPOPROTEIN"/>
    <property type="match status" value="1"/>
</dbReference>
<feature type="lipid moiety-binding region" description="S-diacylglycerol cysteine" evidence="7">
    <location>
        <position position="22"/>
    </location>
</feature>
<proteinExistence type="inferred from homology"/>
<dbReference type="STRING" id="525282.HMPREF0391_10499"/>
<evidence type="ECO:0000256" key="8">
    <source>
        <dbReference type="SAM" id="SignalP"/>
    </source>
</evidence>
<dbReference type="InterPro" id="IPR004872">
    <property type="entry name" value="Lipoprotein_NlpA"/>
</dbReference>
<evidence type="ECO:0000256" key="5">
    <source>
        <dbReference type="ARBA" id="ARBA00023288"/>
    </source>
</evidence>
<keyword evidence="3" id="KW-0472">Membrane</keyword>
<dbReference type="AlphaFoldDB" id="D6S7S7"/>
<comment type="similarity">
    <text evidence="6">Belongs to the nlpA lipoprotein family.</text>
</comment>
<evidence type="ECO:0000256" key="1">
    <source>
        <dbReference type="ARBA" id="ARBA00004635"/>
    </source>
</evidence>
<feature type="signal peptide" evidence="8">
    <location>
        <begin position="1"/>
        <end position="23"/>
    </location>
</feature>
<keyword evidence="2 8" id="KW-0732">Signal</keyword>
<dbReference type="PANTHER" id="PTHR30429:SF0">
    <property type="entry name" value="METHIONINE-BINDING LIPOPROTEIN METQ"/>
    <property type="match status" value="1"/>
</dbReference>
<evidence type="ECO:0000313" key="9">
    <source>
        <dbReference type="EMBL" id="EFH94131.1"/>
    </source>
</evidence>
<evidence type="ECO:0000256" key="2">
    <source>
        <dbReference type="ARBA" id="ARBA00022729"/>
    </source>
</evidence>
<dbReference type="GO" id="GO:0016020">
    <property type="term" value="C:membrane"/>
    <property type="evidence" value="ECO:0007669"/>
    <property type="project" value="UniProtKB-SubCell"/>
</dbReference>
<comment type="subcellular location">
    <subcellularLocation>
        <location evidence="1">Membrane</location>
        <topology evidence="1">Lipid-anchor</topology>
    </subcellularLocation>
</comment>
<dbReference type="Pfam" id="PF03180">
    <property type="entry name" value="Lipoprotein_9"/>
    <property type="match status" value="1"/>
</dbReference>
<keyword evidence="4" id="KW-0564">Palmitate</keyword>
<comment type="caution">
    <text evidence="9">The sequence shown here is derived from an EMBL/GenBank/DDBJ whole genome shotgun (WGS) entry which is preliminary data.</text>
</comment>
<dbReference type="HOGENOM" id="CLU_067080_0_0_9"/>
<keyword evidence="5 6" id="KW-0449">Lipoprotein</keyword>
<dbReference type="Gene3D" id="3.40.190.10">
    <property type="entry name" value="Periplasmic binding protein-like II"/>
    <property type="match status" value="2"/>
</dbReference>
<dbReference type="Proteomes" id="UP000004063">
    <property type="component" value="Chromosome"/>
</dbReference>
<organism evidence="9">
    <name type="scientific">Finegoldia magna ATCC 53516</name>
    <dbReference type="NCBI Taxonomy" id="525282"/>
    <lineage>
        <taxon>Bacteria</taxon>
        <taxon>Bacillati</taxon>
        <taxon>Bacillota</taxon>
        <taxon>Tissierellia</taxon>
        <taxon>Tissierellales</taxon>
        <taxon>Peptoniphilaceae</taxon>
        <taxon>Finegoldia</taxon>
    </lineage>
</organism>
<feature type="chain" id="PRO_5038739648" description="Lipoprotein" evidence="8">
    <location>
        <begin position="24"/>
        <end position="283"/>
    </location>
</feature>
<evidence type="ECO:0000256" key="7">
    <source>
        <dbReference type="PIRSR" id="PIRSR002854-1"/>
    </source>
</evidence>
<gene>
    <name evidence="9" type="ORF">HMPREF0391_10499</name>
</gene>
<reference evidence="9" key="1">
    <citation type="submission" date="2010-05" db="EMBL/GenBank/DDBJ databases">
        <authorList>
            <person name="Muzny D."/>
            <person name="Qin X."/>
            <person name="Buhay C."/>
            <person name="Dugan-Rocha S."/>
            <person name="Ding Y."/>
            <person name="Chen G."/>
            <person name="Hawes A."/>
            <person name="Holder M."/>
            <person name="Jhangiani S."/>
            <person name="Johnson A."/>
            <person name="Khan Z."/>
            <person name="Li Z."/>
            <person name="Liu W."/>
            <person name="Liu X."/>
            <person name="Perez L."/>
            <person name="Shen H."/>
            <person name="Wang Q."/>
            <person name="Watt J."/>
            <person name="Xi L."/>
            <person name="Xin Y."/>
            <person name="Zhou J."/>
            <person name="Deng J."/>
            <person name="Jiang H."/>
            <person name="Liu Y."/>
            <person name="Qu J."/>
            <person name="Song X.-Z."/>
            <person name="Zhang L."/>
            <person name="Villasana D."/>
            <person name="Johnson A."/>
            <person name="Liu J."/>
            <person name="Liyanage D."/>
            <person name="Lorensuhewa L."/>
            <person name="Robinson T."/>
            <person name="Song A."/>
            <person name="Song B.-B."/>
            <person name="Dinh H."/>
            <person name="Thornton R."/>
            <person name="Coyle M."/>
            <person name="Francisco L."/>
            <person name="Jackson L."/>
            <person name="Javaid M."/>
            <person name="Korchina V."/>
            <person name="Kovar C."/>
            <person name="Mata R."/>
            <person name="Mathew T."/>
            <person name="Ngo R."/>
            <person name="Nguyen L."/>
            <person name="Nguyen N."/>
            <person name="Okwuonu G."/>
            <person name="Ongeri F."/>
            <person name="Pham C."/>
            <person name="Simmons D."/>
            <person name="Wilczek-Boney K."/>
            <person name="Hale W."/>
            <person name="Jakkamsetti A."/>
            <person name="Pham P."/>
            <person name="Ruth R."/>
            <person name="San Lucas F."/>
            <person name="Warren J."/>
            <person name="Zhang J."/>
            <person name="Zhao Z."/>
            <person name="Zhou C."/>
            <person name="Zhu D."/>
            <person name="Lee S."/>
            <person name="Bess C."/>
            <person name="Blankenburg K."/>
            <person name="Forbes L."/>
            <person name="Fu Q."/>
            <person name="Gubbala S."/>
            <person name="Hirani K."/>
            <person name="Jayaseelan J.C."/>
            <person name="Lara F."/>
            <person name="Munidasa M."/>
            <person name="Palculict T."/>
            <person name="Patil S."/>
            <person name="Pu L.-L."/>
            <person name="Saada N."/>
            <person name="Tang L."/>
            <person name="Weissenberger G."/>
            <person name="Zhu Y."/>
            <person name="Hemphill L."/>
            <person name="Shang Y."/>
            <person name="Youmans B."/>
            <person name="Ayvaz T."/>
            <person name="Ross M."/>
            <person name="Santibanez J."/>
            <person name="Aqrawi P."/>
            <person name="Gross S."/>
            <person name="Joshi V."/>
            <person name="Fowler G."/>
            <person name="Nazareth L."/>
            <person name="Reid J."/>
            <person name="Worley K."/>
            <person name="Petrosino J."/>
            <person name="Highlander S."/>
            <person name="Gibbs R."/>
        </authorList>
    </citation>
    <scope>NUCLEOTIDE SEQUENCE [LARGE SCALE GENOMIC DNA]</scope>
    <source>
        <strain evidence="9">ATCC 53516</strain>
    </source>
</reference>
<sequence>MVKMKKKILLVVLALALVLTSCAKKESKKEDGQSAKQESQTTENKKVVIGVSPAPHKEIAEKAKEILAKDGIELEIKEFDDYVTPNTSLQEKDIDLNFYQHVPYLENFNKERGTKLVSLGAVHLEPMGIYSKKYKSLDELKDGDEVIIPNDATNGARALKILEDNKVIKLKENAGLEATEKDIAENPKNLKFTAVEAATIPRAYEDAAIAVINSNFALEAKLSPKKDAIAIEKSEGNPFANIIVAREEDKDNETYKKVLQAFESDEVRKYIEEKFDGEIIPAK</sequence>
<dbReference type="EMBL" id="ACHM02000001">
    <property type="protein sequence ID" value="EFH94131.1"/>
    <property type="molecule type" value="Genomic_DNA"/>
</dbReference>
<dbReference type="PANTHER" id="PTHR30429">
    <property type="entry name" value="D-METHIONINE-BINDING LIPOPROTEIN METQ"/>
    <property type="match status" value="1"/>
</dbReference>
<dbReference type="eggNOG" id="COG1464">
    <property type="taxonomic scope" value="Bacteria"/>
</dbReference>
<protein>
    <recommendedName>
        <fullName evidence="6">Lipoprotein</fullName>
    </recommendedName>
</protein>
<dbReference type="CDD" id="cd13597">
    <property type="entry name" value="PBP2_lipoprotein_Tp32"/>
    <property type="match status" value="1"/>
</dbReference>
<evidence type="ECO:0000256" key="3">
    <source>
        <dbReference type="ARBA" id="ARBA00023136"/>
    </source>
</evidence>
<evidence type="ECO:0000256" key="6">
    <source>
        <dbReference type="PIRNR" id="PIRNR002854"/>
    </source>
</evidence>
<evidence type="ECO:0000256" key="4">
    <source>
        <dbReference type="ARBA" id="ARBA00023139"/>
    </source>
</evidence>
<name>D6S7S7_FINMA</name>
<accession>D6S7S7</accession>
<dbReference type="SUPFAM" id="SSF53850">
    <property type="entry name" value="Periplasmic binding protein-like II"/>
    <property type="match status" value="1"/>
</dbReference>